<dbReference type="PIRSF" id="PIRSF000850">
    <property type="entry name" value="Phospholipase_D_PSS"/>
    <property type="match status" value="1"/>
</dbReference>
<comment type="function">
    <text evidence="10">Functions in the biosynthesis of the anionic phospholipids phosphatidylglycerol and cardiolipin.</text>
</comment>
<evidence type="ECO:0000256" key="8">
    <source>
        <dbReference type="ARBA" id="ARBA00023264"/>
    </source>
</evidence>
<evidence type="ECO:0000313" key="13">
    <source>
        <dbReference type="Proteomes" id="UP000000709"/>
    </source>
</evidence>
<feature type="domain" description="PLD phosphodiesterase" evidence="11">
    <location>
        <begin position="419"/>
        <end position="452"/>
    </location>
</feature>
<dbReference type="EMBL" id="GL996506">
    <property type="protein sequence ID" value="EGW30194.1"/>
    <property type="molecule type" value="Genomic_DNA"/>
</dbReference>
<protein>
    <recommendedName>
        <fullName evidence="10">CDP-diacylglycerol--glycerol-3-phosphate 3-phosphatidyltransferase</fullName>
        <ecNumber evidence="10">2.7.8.5</ecNumber>
    </recommendedName>
</protein>
<evidence type="ECO:0000256" key="2">
    <source>
        <dbReference type="ARBA" id="ARBA00010682"/>
    </source>
</evidence>
<dbReference type="STRING" id="619300.G3AVM9"/>
<dbReference type="PANTHER" id="PTHR12586">
    <property type="entry name" value="CDP-DIACYLGLYCEROL--SERINE O-PHOSPHATIDYLTRANSFERASE"/>
    <property type="match status" value="1"/>
</dbReference>
<dbReference type="InParanoid" id="G3AVM9"/>
<dbReference type="GO" id="GO:0008444">
    <property type="term" value="F:CDP-diacylglycerol-glycerol-3-phosphate 3-phosphatidyltransferase activity"/>
    <property type="evidence" value="ECO:0007669"/>
    <property type="project" value="UniProtKB-EC"/>
</dbReference>
<keyword evidence="7 10" id="KW-0594">Phospholipid biosynthesis</keyword>
<dbReference type="HOGENOM" id="CLU_030471_1_1_1"/>
<evidence type="ECO:0000256" key="6">
    <source>
        <dbReference type="ARBA" id="ARBA00023098"/>
    </source>
</evidence>
<evidence type="ECO:0000256" key="1">
    <source>
        <dbReference type="ARBA" id="ARBA00005042"/>
    </source>
</evidence>
<evidence type="ECO:0000256" key="3">
    <source>
        <dbReference type="ARBA" id="ARBA00022516"/>
    </source>
</evidence>
<keyword evidence="10" id="KW-0496">Mitochondrion</keyword>
<dbReference type="OrthoDB" id="10250191at2759"/>
<sequence>MLRSTRTTRVSMLSSIYNYFRGITPLPTTPQRTFTTNPSLPENAFHPRLSPIISQLDSLAPRFALHSDDIDILSSPDEFYNLLTQKISAAKSRIYLSSLYIGKKQTDLIDCIDQAMSKNDELKVHILTDALRGTREAPNPCSASLLVGLVEKYGKHRIDVRMYHTPHLSGITKSITPKRINEGWGLQHMKLYGFDEEIILSGANLSQDYFTNRQDRYYVFKNKSITDYYFRIHTAISSLSYQVTESKLKQGFKLTWPTSNKSCEPHMNLHRFISDSGHLLEPILKQHPITDDGSDFDTIVYPVSQFTPLFPQNQDSSTEKPSILRILTYLDSPSIKWWFTAGYFNMLPEIQHRLLNGKAEGSVITASPKANSFYKSPGVSYYLPQAYLLFTKQFLQQVKQKHSAITVYEWENGEVNTPEGWSYHAKGLWVSIPNETKPSITIIGSSNYTKRAYSSDLESNAVIITKSDKLKSKMKQEIDNLMKHTQELSLDDFQPRAVPGTNEQEPPRYVIDEDRKITYGVHLAVKLLGGKL</sequence>
<dbReference type="EC" id="2.7.8.5" evidence="10"/>
<dbReference type="SMART" id="SM00155">
    <property type="entry name" value="PLDc"/>
    <property type="match status" value="2"/>
</dbReference>
<keyword evidence="8 10" id="KW-1208">Phospholipid metabolism</keyword>
<evidence type="ECO:0000256" key="9">
    <source>
        <dbReference type="ARBA" id="ARBA00048586"/>
    </source>
</evidence>
<accession>G3AVM9</accession>
<dbReference type="CDD" id="cd09135">
    <property type="entry name" value="PLDc_PGS1_euk_1"/>
    <property type="match status" value="1"/>
</dbReference>
<evidence type="ECO:0000313" key="12">
    <source>
        <dbReference type="EMBL" id="EGW30194.1"/>
    </source>
</evidence>
<feature type="domain" description="PLD phosphodiesterase" evidence="11">
    <location>
        <begin position="183"/>
        <end position="209"/>
    </location>
</feature>
<dbReference type="OMA" id="HKCLAQC"/>
<comment type="subcellular location">
    <subcellularLocation>
        <location evidence="10">Mitochondrion</location>
    </subcellularLocation>
</comment>
<proteinExistence type="inferred from homology"/>
<dbReference type="InterPro" id="IPR016270">
    <property type="entry name" value="PGS1"/>
</dbReference>
<dbReference type="GO" id="GO:0031966">
    <property type="term" value="C:mitochondrial membrane"/>
    <property type="evidence" value="ECO:0007669"/>
    <property type="project" value="EnsemblFungi"/>
</dbReference>
<evidence type="ECO:0000256" key="5">
    <source>
        <dbReference type="ARBA" id="ARBA00022737"/>
    </source>
</evidence>
<organism evidence="13">
    <name type="scientific">Spathaspora passalidarum (strain NRRL Y-27907 / 11-Y1)</name>
    <dbReference type="NCBI Taxonomy" id="619300"/>
    <lineage>
        <taxon>Eukaryota</taxon>
        <taxon>Fungi</taxon>
        <taxon>Dikarya</taxon>
        <taxon>Ascomycota</taxon>
        <taxon>Saccharomycotina</taxon>
        <taxon>Pichiomycetes</taxon>
        <taxon>Debaryomycetaceae</taxon>
        <taxon>Spathaspora</taxon>
    </lineage>
</organism>
<dbReference type="Proteomes" id="UP000000709">
    <property type="component" value="Unassembled WGS sequence"/>
</dbReference>
<dbReference type="GO" id="GO:0005524">
    <property type="term" value="F:ATP binding"/>
    <property type="evidence" value="ECO:0007669"/>
    <property type="project" value="UniProtKB-KW"/>
</dbReference>
<dbReference type="FunCoup" id="G3AVM9">
    <property type="interactions" value="416"/>
</dbReference>
<keyword evidence="5" id="KW-0677">Repeat</keyword>
<dbReference type="KEGG" id="spaa:SPAPADRAFT_63807"/>
<keyword evidence="4 10" id="KW-0808">Transferase</keyword>
<comment type="catalytic activity">
    <reaction evidence="9 10">
        <text>a CDP-1,2-diacyl-sn-glycerol + sn-glycerol 3-phosphate = a 1,2-diacyl-sn-glycero-3-phospho-(1'-sn-glycero-3'-phosphate) + CMP + H(+)</text>
        <dbReference type="Rhea" id="RHEA:12593"/>
        <dbReference type="ChEBI" id="CHEBI:15378"/>
        <dbReference type="ChEBI" id="CHEBI:57597"/>
        <dbReference type="ChEBI" id="CHEBI:58332"/>
        <dbReference type="ChEBI" id="CHEBI:60110"/>
        <dbReference type="ChEBI" id="CHEBI:60377"/>
        <dbReference type="EC" id="2.7.8.5"/>
    </reaction>
</comment>
<keyword evidence="10" id="KW-0067">ATP-binding</keyword>
<comment type="pathway">
    <text evidence="1 10">Phospholipid metabolism; phosphatidylglycerol biosynthesis; phosphatidylglycerol from CDP-diacylglycerol: step 1/2.</text>
</comment>
<dbReference type="GO" id="GO:0032049">
    <property type="term" value="P:cardiolipin biosynthetic process"/>
    <property type="evidence" value="ECO:0007669"/>
    <property type="project" value="EnsemblFungi"/>
</dbReference>
<evidence type="ECO:0000256" key="7">
    <source>
        <dbReference type="ARBA" id="ARBA00023209"/>
    </source>
</evidence>
<name>G3AVM9_SPAPN</name>
<evidence type="ECO:0000256" key="10">
    <source>
        <dbReference type="RuleBase" id="RU365024"/>
    </source>
</evidence>
<keyword evidence="10" id="KW-0547">Nucleotide-binding</keyword>
<keyword evidence="13" id="KW-1185">Reference proteome</keyword>
<dbReference type="CDD" id="cd09137">
    <property type="entry name" value="PLDc_PGS1_euk_2"/>
    <property type="match status" value="1"/>
</dbReference>
<gene>
    <name evidence="12" type="ORF">SPAPADRAFT_63807</name>
</gene>
<keyword evidence="3 10" id="KW-0444">Lipid biosynthesis</keyword>
<comment type="similarity">
    <text evidence="2 10">Belongs to the CDP-alcohol phosphatidyltransferase class-II family.</text>
</comment>
<dbReference type="Gene3D" id="3.30.870.10">
    <property type="entry name" value="Endonuclease Chain A"/>
    <property type="match status" value="2"/>
</dbReference>
<dbReference type="SUPFAM" id="SSF56024">
    <property type="entry name" value="Phospholipase D/nuclease"/>
    <property type="match status" value="2"/>
</dbReference>
<dbReference type="UniPathway" id="UPA00084">
    <property type="reaction ID" value="UER00503"/>
</dbReference>
<dbReference type="eggNOG" id="KOG3964">
    <property type="taxonomic scope" value="Eukaryota"/>
</dbReference>
<dbReference type="RefSeq" id="XP_007377960.1">
    <property type="nucleotide sequence ID" value="XM_007377898.1"/>
</dbReference>
<evidence type="ECO:0000259" key="11">
    <source>
        <dbReference type="SMART" id="SM00155"/>
    </source>
</evidence>
<dbReference type="GeneID" id="18874924"/>
<dbReference type="InterPro" id="IPR001736">
    <property type="entry name" value="PLipase_D/transphosphatidylase"/>
</dbReference>
<reference evidence="12 13" key="1">
    <citation type="journal article" date="2011" name="Proc. Natl. Acad. Sci. U.S.A.">
        <title>Comparative genomics of xylose-fermenting fungi for enhanced biofuel production.</title>
        <authorList>
            <person name="Wohlbach D.J."/>
            <person name="Kuo A."/>
            <person name="Sato T.K."/>
            <person name="Potts K.M."/>
            <person name="Salamov A.A."/>
            <person name="LaButti K.M."/>
            <person name="Sun H."/>
            <person name="Clum A."/>
            <person name="Pangilinan J.L."/>
            <person name="Lindquist E.A."/>
            <person name="Lucas S."/>
            <person name="Lapidus A."/>
            <person name="Jin M."/>
            <person name="Gunawan C."/>
            <person name="Balan V."/>
            <person name="Dale B.E."/>
            <person name="Jeffries T.W."/>
            <person name="Zinkel R."/>
            <person name="Barry K.W."/>
            <person name="Grigoriev I.V."/>
            <person name="Gasch A.P."/>
        </authorList>
    </citation>
    <scope>NUCLEOTIDE SEQUENCE [LARGE SCALE GENOMIC DNA]</scope>
    <source>
        <strain evidence="13">NRRL Y-27907 / 11-Y1</strain>
    </source>
</reference>
<dbReference type="AlphaFoldDB" id="G3AVM9"/>
<evidence type="ECO:0000256" key="4">
    <source>
        <dbReference type="ARBA" id="ARBA00022679"/>
    </source>
</evidence>
<dbReference type="PANTHER" id="PTHR12586:SF1">
    <property type="entry name" value="CDP-DIACYLGLYCEROL--GLYCEROL-3-PHOSPHATE 3-PHOSPHATIDYLTRANSFERASE, MITOCHONDRIAL"/>
    <property type="match status" value="1"/>
</dbReference>
<keyword evidence="6 10" id="KW-0443">Lipid metabolism</keyword>